<evidence type="ECO:0000256" key="1">
    <source>
        <dbReference type="ARBA" id="ARBA00004651"/>
    </source>
</evidence>
<keyword evidence="2" id="KW-1003">Cell membrane</keyword>
<dbReference type="PANTHER" id="PTHR23513:SF11">
    <property type="entry name" value="STAPHYLOFERRIN A TRANSPORTER"/>
    <property type="match status" value="1"/>
</dbReference>
<organism evidence="9 10">
    <name type="scientific">Streptomyces ovatisporus</name>
    <dbReference type="NCBI Taxonomy" id="1128682"/>
    <lineage>
        <taxon>Bacteria</taxon>
        <taxon>Bacillati</taxon>
        <taxon>Actinomycetota</taxon>
        <taxon>Actinomycetes</taxon>
        <taxon>Kitasatosporales</taxon>
        <taxon>Streptomycetaceae</taxon>
        <taxon>Streptomyces</taxon>
    </lineage>
</organism>
<feature type="compositionally biased region" description="Basic and acidic residues" evidence="6">
    <location>
        <begin position="1"/>
        <end position="11"/>
    </location>
</feature>
<dbReference type="CDD" id="cd06173">
    <property type="entry name" value="MFS_MefA_like"/>
    <property type="match status" value="1"/>
</dbReference>
<comment type="subcellular location">
    <subcellularLocation>
        <location evidence="1">Cell membrane</location>
        <topology evidence="1">Multi-pass membrane protein</topology>
    </subcellularLocation>
</comment>
<accession>A0ABV9A2Y3</accession>
<feature type="transmembrane region" description="Helical" evidence="7">
    <location>
        <begin position="44"/>
        <end position="63"/>
    </location>
</feature>
<evidence type="ECO:0000256" key="7">
    <source>
        <dbReference type="SAM" id="Phobius"/>
    </source>
</evidence>
<sequence>MPSRTGHEDTAGPRPQSGGHHGGAGPVHPGKGYRAVFRVREFRFVFAAHVLSLLGGVVSHVALPVLVYTGTGSPLLSALTFAMGFLPHALGGALLAPVAERFPSRPVLVGCDLVCAACVGAMLLPGMPVAGLLALRAVSAFVQPLFAGVRAAGLGEFLAGDTFVLGRSLIRISAQAAQIAGFAAAGLLLLVLSPQGALLLTVGGFLASAVLLRLGTSPGRGRAGRNAATGRSPAGGRTRGGTRALLADRKIRGLLALCWLPPAFVVVPEGLAAPYAAEIGAGPVGVGLLLAAMPVGGVTAELAAGGLLKPAARERLVLPLAGSLLLPFLLFALRPGLFLALGALLAAGMGLAYTLGLDQWFIDAVPEELRARAMTVMSSGLMTVQGLGMAAGGVAAEFAPPHWVVVGAGVLGTGAVLAAVRAVRAARTLPGNPVAARPRGRTGRA</sequence>
<evidence type="ECO:0000256" key="4">
    <source>
        <dbReference type="ARBA" id="ARBA00022989"/>
    </source>
</evidence>
<evidence type="ECO:0000259" key="8">
    <source>
        <dbReference type="PROSITE" id="PS50850"/>
    </source>
</evidence>
<feature type="transmembrane region" description="Helical" evidence="7">
    <location>
        <begin position="253"/>
        <end position="277"/>
    </location>
</feature>
<evidence type="ECO:0000313" key="10">
    <source>
        <dbReference type="Proteomes" id="UP001595997"/>
    </source>
</evidence>
<feature type="transmembrane region" description="Helical" evidence="7">
    <location>
        <begin position="373"/>
        <end position="396"/>
    </location>
</feature>
<dbReference type="PANTHER" id="PTHR23513">
    <property type="entry name" value="INTEGRAL MEMBRANE EFFLUX PROTEIN-RELATED"/>
    <property type="match status" value="1"/>
</dbReference>
<evidence type="ECO:0000313" key="9">
    <source>
        <dbReference type="EMBL" id="MFC4493817.1"/>
    </source>
</evidence>
<evidence type="ECO:0000256" key="3">
    <source>
        <dbReference type="ARBA" id="ARBA00022692"/>
    </source>
</evidence>
<feature type="transmembrane region" description="Helical" evidence="7">
    <location>
        <begin position="75"/>
        <end position="95"/>
    </location>
</feature>
<dbReference type="PROSITE" id="PS50850">
    <property type="entry name" value="MFS"/>
    <property type="match status" value="1"/>
</dbReference>
<protein>
    <submittedName>
        <fullName evidence="9">MFS transporter</fullName>
    </submittedName>
</protein>
<evidence type="ECO:0000256" key="5">
    <source>
        <dbReference type="ARBA" id="ARBA00023136"/>
    </source>
</evidence>
<dbReference type="InterPro" id="IPR036259">
    <property type="entry name" value="MFS_trans_sf"/>
</dbReference>
<feature type="transmembrane region" description="Helical" evidence="7">
    <location>
        <begin position="197"/>
        <end position="215"/>
    </location>
</feature>
<dbReference type="InterPro" id="IPR020846">
    <property type="entry name" value="MFS_dom"/>
</dbReference>
<dbReference type="RefSeq" id="WP_386443708.1">
    <property type="nucleotide sequence ID" value="NZ_JBHSFH010000004.1"/>
</dbReference>
<feature type="region of interest" description="Disordered" evidence="6">
    <location>
        <begin position="219"/>
        <end position="240"/>
    </location>
</feature>
<name>A0ABV9A2Y3_9ACTN</name>
<dbReference type="SUPFAM" id="SSF103473">
    <property type="entry name" value="MFS general substrate transporter"/>
    <property type="match status" value="1"/>
</dbReference>
<feature type="compositionally biased region" description="Low complexity" evidence="6">
    <location>
        <begin position="224"/>
        <end position="240"/>
    </location>
</feature>
<gene>
    <name evidence="9" type="ORF">ACFPA8_06675</name>
</gene>
<evidence type="ECO:0000256" key="6">
    <source>
        <dbReference type="SAM" id="MobiDB-lite"/>
    </source>
</evidence>
<keyword evidence="3 7" id="KW-0812">Transmembrane</keyword>
<proteinExistence type="predicted"/>
<feature type="transmembrane region" description="Helical" evidence="7">
    <location>
        <begin position="402"/>
        <end position="420"/>
    </location>
</feature>
<reference evidence="10" key="1">
    <citation type="journal article" date="2019" name="Int. J. Syst. Evol. Microbiol.">
        <title>The Global Catalogue of Microorganisms (GCM) 10K type strain sequencing project: providing services to taxonomists for standard genome sequencing and annotation.</title>
        <authorList>
            <consortium name="The Broad Institute Genomics Platform"/>
            <consortium name="The Broad Institute Genome Sequencing Center for Infectious Disease"/>
            <person name="Wu L."/>
            <person name="Ma J."/>
        </authorList>
    </citation>
    <scope>NUCLEOTIDE SEQUENCE [LARGE SCALE GENOMIC DNA]</scope>
    <source>
        <strain evidence="10">CGMCC 4.7357</strain>
    </source>
</reference>
<comment type="caution">
    <text evidence="9">The sequence shown here is derived from an EMBL/GenBank/DDBJ whole genome shotgun (WGS) entry which is preliminary data.</text>
</comment>
<feature type="transmembrane region" description="Helical" evidence="7">
    <location>
        <begin position="339"/>
        <end position="361"/>
    </location>
</feature>
<dbReference type="Gene3D" id="1.20.1250.20">
    <property type="entry name" value="MFS general substrate transporter like domains"/>
    <property type="match status" value="1"/>
</dbReference>
<feature type="region of interest" description="Disordered" evidence="6">
    <location>
        <begin position="1"/>
        <end position="26"/>
    </location>
</feature>
<keyword evidence="5 7" id="KW-0472">Membrane</keyword>
<feature type="transmembrane region" description="Helical" evidence="7">
    <location>
        <begin position="316"/>
        <end position="333"/>
    </location>
</feature>
<evidence type="ECO:0000256" key="2">
    <source>
        <dbReference type="ARBA" id="ARBA00022475"/>
    </source>
</evidence>
<dbReference type="Proteomes" id="UP001595997">
    <property type="component" value="Unassembled WGS sequence"/>
</dbReference>
<dbReference type="EMBL" id="JBHSFH010000004">
    <property type="protein sequence ID" value="MFC4493817.1"/>
    <property type="molecule type" value="Genomic_DNA"/>
</dbReference>
<feature type="transmembrane region" description="Helical" evidence="7">
    <location>
        <begin position="107"/>
        <end position="124"/>
    </location>
</feature>
<feature type="domain" description="Major facilitator superfamily (MFS) profile" evidence="8">
    <location>
        <begin position="196"/>
        <end position="445"/>
    </location>
</feature>
<feature type="transmembrane region" description="Helical" evidence="7">
    <location>
        <begin position="283"/>
        <end position="304"/>
    </location>
</feature>
<keyword evidence="10" id="KW-1185">Reference proteome</keyword>
<keyword evidence="4 7" id="KW-1133">Transmembrane helix</keyword>